<dbReference type="AlphaFoldDB" id="A0AAF0CVR2"/>
<dbReference type="PROSITE" id="PS01229">
    <property type="entry name" value="COF_2"/>
    <property type="match status" value="1"/>
</dbReference>
<dbReference type="Gene3D" id="3.30.1240.10">
    <property type="match status" value="1"/>
</dbReference>
<dbReference type="InterPro" id="IPR006379">
    <property type="entry name" value="HAD-SF_hydro_IIB"/>
</dbReference>
<dbReference type="KEGG" id="vie:OL234_03110"/>
<dbReference type="PANTHER" id="PTHR10000:SF25">
    <property type="entry name" value="PHOSPHATASE YKRA-RELATED"/>
    <property type="match status" value="1"/>
</dbReference>
<dbReference type="NCBIfam" id="TIGR01484">
    <property type="entry name" value="HAD-SF-IIB"/>
    <property type="match status" value="1"/>
</dbReference>
<dbReference type="InterPro" id="IPR036412">
    <property type="entry name" value="HAD-like_sf"/>
</dbReference>
<dbReference type="SFLD" id="SFLDS00003">
    <property type="entry name" value="Haloacid_Dehalogenase"/>
    <property type="match status" value="1"/>
</dbReference>
<dbReference type="EMBL" id="CP110232">
    <property type="protein sequence ID" value="WEG73915.1"/>
    <property type="molecule type" value="Genomic_DNA"/>
</dbReference>
<dbReference type="RefSeq" id="WP_275469715.1">
    <property type="nucleotide sequence ID" value="NZ_CP110232.1"/>
</dbReference>
<dbReference type="InterPro" id="IPR023214">
    <property type="entry name" value="HAD_sf"/>
</dbReference>
<evidence type="ECO:0000313" key="1">
    <source>
        <dbReference type="EMBL" id="WEG73915.1"/>
    </source>
</evidence>
<dbReference type="GO" id="GO:0000287">
    <property type="term" value="F:magnesium ion binding"/>
    <property type="evidence" value="ECO:0007669"/>
    <property type="project" value="TreeGrafter"/>
</dbReference>
<reference evidence="1" key="1">
    <citation type="submission" date="2022-10" db="EMBL/GenBank/DDBJ databases">
        <title>Vagococcus sp. isolated from poultry meat.</title>
        <authorList>
            <person name="Johansson P."/>
            <person name="Bjorkroth J."/>
        </authorList>
    </citation>
    <scope>NUCLEOTIDE SEQUENCE</scope>
    <source>
        <strain evidence="1">STAA11</strain>
    </source>
</reference>
<gene>
    <name evidence="1" type="ORF">OL234_03110</name>
</gene>
<dbReference type="Gene3D" id="3.40.50.1000">
    <property type="entry name" value="HAD superfamily/HAD-like"/>
    <property type="match status" value="1"/>
</dbReference>
<keyword evidence="2" id="KW-1185">Reference proteome</keyword>
<dbReference type="SFLD" id="SFLDG01140">
    <property type="entry name" value="C2.B:_Phosphomannomutase_and_P"/>
    <property type="match status" value="1"/>
</dbReference>
<dbReference type="GO" id="GO:0005829">
    <property type="term" value="C:cytosol"/>
    <property type="evidence" value="ECO:0007669"/>
    <property type="project" value="TreeGrafter"/>
</dbReference>
<proteinExistence type="predicted"/>
<dbReference type="SUPFAM" id="SSF56784">
    <property type="entry name" value="HAD-like"/>
    <property type="match status" value="1"/>
</dbReference>
<dbReference type="GO" id="GO:0016791">
    <property type="term" value="F:phosphatase activity"/>
    <property type="evidence" value="ECO:0007669"/>
    <property type="project" value="UniProtKB-ARBA"/>
</dbReference>
<dbReference type="NCBIfam" id="TIGR00099">
    <property type="entry name" value="Cof-subfamily"/>
    <property type="match status" value="1"/>
</dbReference>
<dbReference type="PANTHER" id="PTHR10000">
    <property type="entry name" value="PHOSPHOSERINE PHOSPHATASE"/>
    <property type="match status" value="1"/>
</dbReference>
<sequence>MTISAVFFDIDGTLIDSKGKVLDSTKHAVKAMKEAGIICGIATGRGPLAILPEIRALGFDVYVTYNGQFVYTEEEILRAESITDEMLRKLARVGEKQQRQLLFCSDNMVMGHWLLELGQKSWVQNLRRVLPKSWHLKRSNFEKKIHQQVRQPNLVPVHYTKLRILEKPIYQCLLASPESEQKKLIQLFPECTITRSNPYMVDIIAKGGSKWEGIQSAASYFSFDLSQTMAFGDSFNDQEMLESVGVGIAMGNAESLIKDIADEVTLDHNEDGILESLQKYGVLAKEKEQ</sequence>
<protein>
    <submittedName>
        <fullName evidence="1">Cof-type HAD-IIB family hydrolase</fullName>
    </submittedName>
</protein>
<dbReference type="InterPro" id="IPR000150">
    <property type="entry name" value="Cof"/>
</dbReference>
<name>A0AAF0CVR2_9ENTE</name>
<dbReference type="Pfam" id="PF08282">
    <property type="entry name" value="Hydrolase_3"/>
    <property type="match status" value="1"/>
</dbReference>
<keyword evidence="1" id="KW-0378">Hydrolase</keyword>
<evidence type="ECO:0000313" key="2">
    <source>
        <dbReference type="Proteomes" id="UP001179647"/>
    </source>
</evidence>
<dbReference type="Proteomes" id="UP001179647">
    <property type="component" value="Chromosome"/>
</dbReference>
<organism evidence="1 2">
    <name type="scientific">Vagococcus intermedius</name>
    <dbReference type="NCBI Taxonomy" id="2991418"/>
    <lineage>
        <taxon>Bacteria</taxon>
        <taxon>Bacillati</taxon>
        <taxon>Bacillota</taxon>
        <taxon>Bacilli</taxon>
        <taxon>Lactobacillales</taxon>
        <taxon>Enterococcaceae</taxon>
        <taxon>Vagococcus</taxon>
    </lineage>
</organism>
<accession>A0AAF0CVR2</accession>